<comment type="caution">
    <text evidence="1">The sequence shown here is derived from an EMBL/GenBank/DDBJ whole genome shotgun (WGS) entry which is preliminary data.</text>
</comment>
<sequence length="53" mass="6167">MTTITLATLEDWRILLDKYCTCVSSDDLIPDSHKVECGYRKMIDEWEQEAKGD</sequence>
<reference evidence="1" key="1">
    <citation type="journal article" date="2015" name="Nature">
        <title>Complex archaea that bridge the gap between prokaryotes and eukaryotes.</title>
        <authorList>
            <person name="Spang A."/>
            <person name="Saw J.H."/>
            <person name="Jorgensen S.L."/>
            <person name="Zaremba-Niedzwiedzka K."/>
            <person name="Martijn J."/>
            <person name="Lind A.E."/>
            <person name="van Eijk R."/>
            <person name="Schleper C."/>
            <person name="Guy L."/>
            <person name="Ettema T.J."/>
        </authorList>
    </citation>
    <scope>NUCLEOTIDE SEQUENCE</scope>
</reference>
<gene>
    <name evidence="1" type="ORF">LCGC14_2064840</name>
</gene>
<name>A0A0F9HH57_9ZZZZ</name>
<protein>
    <submittedName>
        <fullName evidence="1">Uncharacterized protein</fullName>
    </submittedName>
</protein>
<evidence type="ECO:0000313" key="1">
    <source>
        <dbReference type="EMBL" id="KKL74442.1"/>
    </source>
</evidence>
<organism evidence="1">
    <name type="scientific">marine sediment metagenome</name>
    <dbReference type="NCBI Taxonomy" id="412755"/>
    <lineage>
        <taxon>unclassified sequences</taxon>
        <taxon>metagenomes</taxon>
        <taxon>ecological metagenomes</taxon>
    </lineage>
</organism>
<proteinExistence type="predicted"/>
<dbReference type="EMBL" id="LAZR01024650">
    <property type="protein sequence ID" value="KKL74442.1"/>
    <property type="molecule type" value="Genomic_DNA"/>
</dbReference>
<dbReference type="AlphaFoldDB" id="A0A0F9HH57"/>
<accession>A0A0F9HH57</accession>